<name>A0A7M3ME63_9BACT</name>
<dbReference type="EMBL" id="QMIE01000008">
    <property type="protein sequence ID" value="TVM17106.1"/>
    <property type="molecule type" value="Genomic_DNA"/>
</dbReference>
<dbReference type="InterPro" id="IPR050194">
    <property type="entry name" value="Glycosyltransferase_grp1"/>
</dbReference>
<organism evidence="2 3">
    <name type="scientific">Oceanidesulfovibrio indonesiensis</name>
    <dbReference type="NCBI Taxonomy" id="54767"/>
    <lineage>
        <taxon>Bacteria</taxon>
        <taxon>Pseudomonadati</taxon>
        <taxon>Thermodesulfobacteriota</taxon>
        <taxon>Desulfovibrionia</taxon>
        <taxon>Desulfovibrionales</taxon>
        <taxon>Desulfovibrionaceae</taxon>
        <taxon>Oceanidesulfovibrio</taxon>
    </lineage>
</organism>
<dbReference type="AlphaFoldDB" id="A0A7M3ME63"/>
<gene>
    <name evidence="2" type="ORF">DPQ33_09915</name>
</gene>
<dbReference type="PANTHER" id="PTHR45947:SF3">
    <property type="entry name" value="SULFOQUINOVOSYL TRANSFERASE SQD2"/>
    <property type="match status" value="1"/>
</dbReference>
<dbReference type="OrthoDB" id="9801609at2"/>
<dbReference type="Gene3D" id="3.40.50.2000">
    <property type="entry name" value="Glycogen Phosphorylase B"/>
    <property type="match status" value="2"/>
</dbReference>
<dbReference type="PANTHER" id="PTHR45947">
    <property type="entry name" value="SULFOQUINOVOSYL TRANSFERASE SQD2"/>
    <property type="match status" value="1"/>
</dbReference>
<dbReference type="GO" id="GO:0016757">
    <property type="term" value="F:glycosyltransferase activity"/>
    <property type="evidence" value="ECO:0007669"/>
    <property type="project" value="InterPro"/>
</dbReference>
<dbReference type="Proteomes" id="UP000448292">
    <property type="component" value="Unassembled WGS sequence"/>
</dbReference>
<feature type="domain" description="Glycosyl transferase family 1" evidence="1">
    <location>
        <begin position="195"/>
        <end position="346"/>
    </location>
</feature>
<dbReference type="RefSeq" id="WP_144303064.1">
    <property type="nucleotide sequence ID" value="NZ_QMIE01000008.1"/>
</dbReference>
<keyword evidence="2" id="KW-0808">Transferase</keyword>
<comment type="caution">
    <text evidence="2">The sequence shown here is derived from an EMBL/GenBank/DDBJ whole genome shotgun (WGS) entry which is preliminary data.</text>
</comment>
<reference evidence="2 3" key="1">
    <citation type="submission" date="2018-06" db="EMBL/GenBank/DDBJ databases">
        <title>Complete genome of Desulfovibrio indonesiensis P37SLT.</title>
        <authorList>
            <person name="Crispim J.S."/>
            <person name="Vidigal P.M.P."/>
            <person name="Silva L.C.F."/>
            <person name="Laguardia C.N."/>
            <person name="Araujo L.C."/>
            <person name="Dias R.S."/>
            <person name="Sousa M.P."/>
            <person name="Paula S.O."/>
            <person name="Silva C."/>
        </authorList>
    </citation>
    <scope>NUCLEOTIDE SEQUENCE [LARGE SCALE GENOMIC DNA]</scope>
    <source>
        <strain evidence="2 3">P37SLT</strain>
    </source>
</reference>
<evidence type="ECO:0000313" key="2">
    <source>
        <dbReference type="EMBL" id="TVM17106.1"/>
    </source>
</evidence>
<dbReference type="InterPro" id="IPR001296">
    <property type="entry name" value="Glyco_trans_1"/>
</dbReference>
<dbReference type="SUPFAM" id="SSF53756">
    <property type="entry name" value="UDP-Glycosyltransferase/glycogen phosphorylase"/>
    <property type="match status" value="1"/>
</dbReference>
<protein>
    <submittedName>
        <fullName evidence="2">Glycosyl transferase</fullName>
    </submittedName>
</protein>
<keyword evidence="3" id="KW-1185">Reference proteome</keyword>
<dbReference type="Pfam" id="PF00534">
    <property type="entry name" value="Glycos_transf_1"/>
    <property type="match status" value="1"/>
</dbReference>
<evidence type="ECO:0000313" key="3">
    <source>
        <dbReference type="Proteomes" id="UP000448292"/>
    </source>
</evidence>
<proteinExistence type="predicted"/>
<accession>A0A7M3ME63</accession>
<evidence type="ECO:0000259" key="1">
    <source>
        <dbReference type="Pfam" id="PF00534"/>
    </source>
</evidence>
<sequence>MANKRVVLHDYFAVPDGGGRLALTLARNLDADLVHGFRKPEHPYFTGDTPGPREKTLASGNLPFPLLQLGLIQAFSRKTAFLSRYEVCVFSGNYSVLGAHQAGSARTVYYCHTPPRFLFEELELFTRMVPKWLRPAMRSYLAGYRGRYLRSVDAMDVVVANSQTVSRRIAQNLNLNAVVVHPPCDTSSFSWCEQGDFYLSTGRLDRLKRIDTIIASFRAMPDKKLAIVSTGPEEGRIRSLCEGARNIRFLGRVSDAELKALVGSCIATIYIPTDEDFGMSPVESMAAGKPVIGVREGGLLETVIEAETGILISPGAPADELIQAVCDMTPDRALSMRKACENRAREFDVAVFMNKMRGIIDG</sequence>